<dbReference type="ExpressionAtlas" id="F6GUB1">
    <property type="expression patterns" value="baseline and differential"/>
</dbReference>
<sequence>MDASDSKDNCSGCQETEDETPEIVAKNSPKNAEEASSEVKITERLEGSEEGKGCHDDTQLPLAFLNRNRESTEGSIRTGP</sequence>
<gene>
    <name evidence="2" type="ordered locus">VIT_06s0004g08120</name>
</gene>
<feature type="region of interest" description="Disordered" evidence="1">
    <location>
        <begin position="1"/>
        <end position="80"/>
    </location>
</feature>
<dbReference type="HOGENOM" id="CLU_2594696_0_0_1"/>
<evidence type="ECO:0000313" key="3">
    <source>
        <dbReference type="Proteomes" id="UP000009183"/>
    </source>
</evidence>
<dbReference type="EMBL" id="FN594951">
    <property type="protein sequence ID" value="CCB43398.1"/>
    <property type="molecule type" value="Genomic_DNA"/>
</dbReference>
<protein>
    <submittedName>
        <fullName evidence="2">Uncharacterized protein</fullName>
    </submittedName>
</protein>
<feature type="compositionally biased region" description="Basic and acidic residues" evidence="1">
    <location>
        <begin position="40"/>
        <end position="58"/>
    </location>
</feature>
<dbReference type="InParanoid" id="F6GUB1"/>
<organism evidence="2 3">
    <name type="scientific">Vitis vinifera</name>
    <name type="common">Grape</name>
    <dbReference type="NCBI Taxonomy" id="29760"/>
    <lineage>
        <taxon>Eukaryota</taxon>
        <taxon>Viridiplantae</taxon>
        <taxon>Streptophyta</taxon>
        <taxon>Embryophyta</taxon>
        <taxon>Tracheophyta</taxon>
        <taxon>Spermatophyta</taxon>
        <taxon>Magnoliopsida</taxon>
        <taxon>eudicotyledons</taxon>
        <taxon>Gunneridae</taxon>
        <taxon>Pentapetalae</taxon>
        <taxon>rosids</taxon>
        <taxon>Vitales</taxon>
        <taxon>Vitaceae</taxon>
        <taxon>Viteae</taxon>
        <taxon>Vitis</taxon>
    </lineage>
</organism>
<dbReference type="AlphaFoldDB" id="F6GUB1"/>
<evidence type="ECO:0000313" key="2">
    <source>
        <dbReference type="EMBL" id="CCB43398.1"/>
    </source>
</evidence>
<proteinExistence type="predicted"/>
<keyword evidence="3" id="KW-1185">Reference proteome</keyword>
<dbReference type="STRING" id="29760.F6GUB1"/>
<dbReference type="PaxDb" id="29760-VIT_06s0004g08120.t01"/>
<accession>F6GUB1</accession>
<dbReference type="Proteomes" id="UP000009183">
    <property type="component" value="Chromosome 6"/>
</dbReference>
<name>F6GUB1_VITVI</name>
<evidence type="ECO:0000256" key="1">
    <source>
        <dbReference type="SAM" id="MobiDB-lite"/>
    </source>
</evidence>
<reference evidence="3" key="1">
    <citation type="journal article" date="2007" name="Nature">
        <title>The grapevine genome sequence suggests ancestral hexaploidization in major angiosperm phyla.</title>
        <authorList>
            <consortium name="The French-Italian Public Consortium for Grapevine Genome Characterization."/>
            <person name="Jaillon O."/>
            <person name="Aury J.-M."/>
            <person name="Noel B."/>
            <person name="Policriti A."/>
            <person name="Clepet C."/>
            <person name="Casagrande A."/>
            <person name="Choisne N."/>
            <person name="Aubourg S."/>
            <person name="Vitulo N."/>
            <person name="Jubin C."/>
            <person name="Vezzi A."/>
            <person name="Legeai F."/>
            <person name="Hugueney P."/>
            <person name="Dasilva C."/>
            <person name="Horner D."/>
            <person name="Mica E."/>
            <person name="Jublot D."/>
            <person name="Poulain J."/>
            <person name="Bruyere C."/>
            <person name="Billault A."/>
            <person name="Segurens B."/>
            <person name="Gouyvenoux M."/>
            <person name="Ugarte E."/>
            <person name="Cattonaro F."/>
            <person name="Anthouard V."/>
            <person name="Vico V."/>
            <person name="Del Fabbro C."/>
            <person name="Alaux M."/>
            <person name="Di Gaspero G."/>
            <person name="Dumas V."/>
            <person name="Felice N."/>
            <person name="Paillard S."/>
            <person name="Juman I."/>
            <person name="Moroldo M."/>
            <person name="Scalabrin S."/>
            <person name="Canaguier A."/>
            <person name="Le Clainche I."/>
            <person name="Malacrida G."/>
            <person name="Durand E."/>
            <person name="Pesole G."/>
            <person name="Laucou V."/>
            <person name="Chatelet P."/>
            <person name="Merdinoglu D."/>
            <person name="Delledonne M."/>
            <person name="Pezzotti M."/>
            <person name="Lecharny A."/>
            <person name="Scarpelli C."/>
            <person name="Artiguenave F."/>
            <person name="Pe M.E."/>
            <person name="Valle G."/>
            <person name="Morgante M."/>
            <person name="Caboche M."/>
            <person name="Adam-Blondon A.-F."/>
            <person name="Weissenbach J."/>
            <person name="Quetier F."/>
            <person name="Wincker P."/>
        </authorList>
    </citation>
    <scope>NUCLEOTIDE SEQUENCE [LARGE SCALE GENOMIC DNA]</scope>
    <source>
        <strain evidence="3">cv. Pinot noir / PN40024</strain>
    </source>
</reference>